<evidence type="ECO:0000313" key="2">
    <source>
        <dbReference type="EMBL" id="RXT42235.1"/>
    </source>
</evidence>
<evidence type="ECO:0000313" key="3">
    <source>
        <dbReference type="Proteomes" id="UP000290819"/>
    </source>
</evidence>
<dbReference type="Proteomes" id="UP000290819">
    <property type="component" value="Unassembled WGS sequence"/>
</dbReference>
<organism evidence="2 3">
    <name type="scientific">Bradyrhizobium betae</name>
    <dbReference type="NCBI Taxonomy" id="244734"/>
    <lineage>
        <taxon>Bacteria</taxon>
        <taxon>Pseudomonadati</taxon>
        <taxon>Pseudomonadota</taxon>
        <taxon>Alphaproteobacteria</taxon>
        <taxon>Hyphomicrobiales</taxon>
        <taxon>Nitrobacteraceae</taxon>
        <taxon>Bradyrhizobium</taxon>
    </lineage>
</organism>
<feature type="transmembrane region" description="Helical" evidence="1">
    <location>
        <begin position="185"/>
        <end position="210"/>
    </location>
</feature>
<feature type="transmembrane region" description="Helical" evidence="1">
    <location>
        <begin position="296"/>
        <end position="317"/>
    </location>
</feature>
<dbReference type="EMBL" id="MZXW01000035">
    <property type="protein sequence ID" value="RXT42235.1"/>
    <property type="molecule type" value="Genomic_DNA"/>
</dbReference>
<evidence type="ECO:0000256" key="1">
    <source>
        <dbReference type="SAM" id="Phobius"/>
    </source>
</evidence>
<keyword evidence="3" id="KW-1185">Reference proteome</keyword>
<name>A0A4Q1UU24_9BRAD</name>
<dbReference type="RefSeq" id="WP_129273539.1">
    <property type="nucleotide sequence ID" value="NZ_MZXW01000035.1"/>
</dbReference>
<feature type="transmembrane region" description="Helical" evidence="1">
    <location>
        <begin position="222"/>
        <end position="244"/>
    </location>
</feature>
<comment type="caution">
    <text evidence="2">The sequence shown here is derived from an EMBL/GenBank/DDBJ whole genome shotgun (WGS) entry which is preliminary data.</text>
</comment>
<feature type="transmembrane region" description="Helical" evidence="1">
    <location>
        <begin position="337"/>
        <end position="362"/>
    </location>
</feature>
<accession>A0A4Q1UU24</accession>
<feature type="transmembrane region" description="Helical" evidence="1">
    <location>
        <begin position="105"/>
        <end position="132"/>
    </location>
</feature>
<feature type="transmembrane region" description="Helical" evidence="1">
    <location>
        <begin position="264"/>
        <end position="284"/>
    </location>
</feature>
<protein>
    <submittedName>
        <fullName evidence="2">Uncharacterized protein</fullName>
    </submittedName>
</protein>
<keyword evidence="1" id="KW-0812">Transmembrane</keyword>
<feature type="transmembrane region" description="Helical" evidence="1">
    <location>
        <begin position="7"/>
        <end position="31"/>
    </location>
</feature>
<reference evidence="2 3" key="1">
    <citation type="submission" date="2017-03" db="EMBL/GenBank/DDBJ databases">
        <authorList>
            <person name="Safronova V.I."/>
            <person name="Sazanova A.L."/>
            <person name="Chirak E.R."/>
        </authorList>
    </citation>
    <scope>NUCLEOTIDE SEQUENCE [LARGE SCALE GENOMIC DNA]</scope>
    <source>
        <strain evidence="2 3">Opo-243</strain>
    </source>
</reference>
<sequence>MKPSLEDVLAIGGLAVFSSWLFICLPLLSIVPDFLPDTFGFAGRIGGPASLVGSYVLEDIAEYAVPFVAVALALKVPMKFFPDFAIREIMSEYPLKRDTLLDRSFILIIHVFKNAFFLLLCTIVACSQFWFYLPGMFGSVRVSLFSAFSVVSVAAFELPISLLGADTTNFLRASLDANSLGTSILKYYAVLTQTVLIGSTTAVAFNLFATEPLKSAHRKRPAIVRIVVAAGILGLCIGIPQIVWAYFSHQFETMIYLLRPLAVAAIYAALLIYAFVAFLALLHLIRWVFGFDRKRYALIASSIVGLAVFVWAELSLLPRSERSVQPEGWFASAPGTIIDWLLISCLSMFLALLPAYIIWYDLRRSLRLRFRL</sequence>
<gene>
    <name evidence="2" type="ORF">B5V03_27540</name>
</gene>
<keyword evidence="1" id="KW-1133">Transmembrane helix</keyword>
<keyword evidence="1" id="KW-0472">Membrane</keyword>
<feature type="transmembrane region" description="Helical" evidence="1">
    <location>
        <begin position="144"/>
        <end position="165"/>
    </location>
</feature>
<proteinExistence type="predicted"/>
<dbReference type="AlphaFoldDB" id="A0A4Q1UU24"/>